<evidence type="ECO:0000256" key="3">
    <source>
        <dbReference type="ARBA" id="ARBA00022679"/>
    </source>
</evidence>
<dbReference type="PANTHER" id="PTHR43071:SF1">
    <property type="entry name" value="2-AMINO-4-HYDROXY-6-HYDROXYMETHYLDIHYDROPTERIDINE PYROPHOSPHOKINASE"/>
    <property type="match status" value="1"/>
</dbReference>
<proteinExistence type="predicted"/>
<dbReference type="EC" id="2.7.6.3" evidence="2"/>
<dbReference type="InterPro" id="IPR000550">
    <property type="entry name" value="Hppk"/>
</dbReference>
<dbReference type="EMBL" id="UINC01201624">
    <property type="protein sequence ID" value="SVE21050.1"/>
    <property type="molecule type" value="Genomic_DNA"/>
</dbReference>
<evidence type="ECO:0000256" key="6">
    <source>
        <dbReference type="ARBA" id="ARBA00022840"/>
    </source>
</evidence>
<evidence type="ECO:0000256" key="1">
    <source>
        <dbReference type="ARBA" id="ARBA00005051"/>
    </source>
</evidence>
<comment type="pathway">
    <text evidence="1">Cofactor biosynthesis; tetrahydrofolate biosynthesis; 2-amino-4-hydroxy-6-hydroxymethyl-7,8-dihydropteridine diphosphate from 7,8-dihydroneopterin triphosphate: step 4/4.</text>
</comment>
<sequence>MEREHFRNLGSVIYMQTESYIGLGSNLGDRLANIARAVSAIQNITVNTTLSSLYETVPEGYEAQPPFINGVCRIWTR</sequence>
<keyword evidence="6" id="KW-0067">ATP-binding</keyword>
<evidence type="ECO:0000256" key="4">
    <source>
        <dbReference type="ARBA" id="ARBA00022741"/>
    </source>
</evidence>
<name>A0A383BMJ2_9ZZZZ</name>
<dbReference type="PANTHER" id="PTHR43071">
    <property type="entry name" value="2-AMINO-4-HYDROXY-6-HYDROXYMETHYLDIHYDROPTERIDINE PYROPHOSPHOKINASE"/>
    <property type="match status" value="1"/>
</dbReference>
<gene>
    <name evidence="9" type="ORF">METZ01_LOCUS473904</name>
</gene>
<evidence type="ECO:0000259" key="8">
    <source>
        <dbReference type="Pfam" id="PF01288"/>
    </source>
</evidence>
<dbReference type="SUPFAM" id="SSF55083">
    <property type="entry name" value="6-hydroxymethyl-7,8-dihydropterin pyrophosphokinase, HPPK"/>
    <property type="match status" value="1"/>
</dbReference>
<dbReference type="InterPro" id="IPR035907">
    <property type="entry name" value="Hppk_sf"/>
</dbReference>
<evidence type="ECO:0000313" key="9">
    <source>
        <dbReference type="EMBL" id="SVE21050.1"/>
    </source>
</evidence>
<keyword evidence="7" id="KW-0289">Folate biosynthesis</keyword>
<feature type="non-terminal residue" evidence="9">
    <location>
        <position position="77"/>
    </location>
</feature>
<keyword evidence="4" id="KW-0547">Nucleotide-binding</keyword>
<dbReference type="GO" id="GO:0046654">
    <property type="term" value="P:tetrahydrofolate biosynthetic process"/>
    <property type="evidence" value="ECO:0007669"/>
    <property type="project" value="UniProtKB-UniPathway"/>
</dbReference>
<dbReference type="GO" id="GO:0003848">
    <property type="term" value="F:2-amino-4-hydroxy-6-hydroxymethyldihydropteridine diphosphokinase activity"/>
    <property type="evidence" value="ECO:0007669"/>
    <property type="project" value="UniProtKB-EC"/>
</dbReference>
<evidence type="ECO:0000256" key="2">
    <source>
        <dbReference type="ARBA" id="ARBA00013253"/>
    </source>
</evidence>
<dbReference type="GO" id="GO:0046656">
    <property type="term" value="P:folic acid biosynthetic process"/>
    <property type="evidence" value="ECO:0007669"/>
    <property type="project" value="UniProtKB-KW"/>
</dbReference>
<evidence type="ECO:0000256" key="7">
    <source>
        <dbReference type="ARBA" id="ARBA00022909"/>
    </source>
</evidence>
<keyword evidence="5" id="KW-0418">Kinase</keyword>
<feature type="domain" description="7,8-dihydro-6-hydroxymethylpterin-pyrophosphokinase" evidence="8">
    <location>
        <begin position="20"/>
        <end position="76"/>
    </location>
</feature>
<accession>A0A383BMJ2</accession>
<dbReference type="GO" id="GO:0005524">
    <property type="term" value="F:ATP binding"/>
    <property type="evidence" value="ECO:0007669"/>
    <property type="project" value="UniProtKB-KW"/>
</dbReference>
<evidence type="ECO:0000256" key="5">
    <source>
        <dbReference type="ARBA" id="ARBA00022777"/>
    </source>
</evidence>
<reference evidence="9" key="1">
    <citation type="submission" date="2018-05" db="EMBL/GenBank/DDBJ databases">
        <authorList>
            <person name="Lanie J.A."/>
            <person name="Ng W.-L."/>
            <person name="Kazmierczak K.M."/>
            <person name="Andrzejewski T.M."/>
            <person name="Davidsen T.M."/>
            <person name="Wayne K.J."/>
            <person name="Tettelin H."/>
            <person name="Glass J.I."/>
            <person name="Rusch D."/>
            <person name="Podicherti R."/>
            <person name="Tsui H.-C.T."/>
            <person name="Winkler M.E."/>
        </authorList>
    </citation>
    <scope>NUCLEOTIDE SEQUENCE</scope>
</reference>
<protein>
    <recommendedName>
        <fullName evidence="2">2-amino-4-hydroxy-6-hydroxymethyldihydropteridine diphosphokinase</fullName>
        <ecNumber evidence="2">2.7.6.3</ecNumber>
    </recommendedName>
</protein>
<dbReference type="UniPathway" id="UPA00077">
    <property type="reaction ID" value="UER00155"/>
</dbReference>
<keyword evidence="3" id="KW-0808">Transferase</keyword>
<dbReference type="Gene3D" id="3.30.70.560">
    <property type="entry name" value="7,8-Dihydro-6-hydroxymethylpterin-pyrophosphokinase HPPK"/>
    <property type="match status" value="1"/>
</dbReference>
<dbReference type="GO" id="GO:0016301">
    <property type="term" value="F:kinase activity"/>
    <property type="evidence" value="ECO:0007669"/>
    <property type="project" value="UniProtKB-KW"/>
</dbReference>
<dbReference type="AlphaFoldDB" id="A0A383BMJ2"/>
<dbReference type="Pfam" id="PF01288">
    <property type="entry name" value="HPPK"/>
    <property type="match status" value="1"/>
</dbReference>
<organism evidence="9">
    <name type="scientific">marine metagenome</name>
    <dbReference type="NCBI Taxonomy" id="408172"/>
    <lineage>
        <taxon>unclassified sequences</taxon>
        <taxon>metagenomes</taxon>
        <taxon>ecological metagenomes</taxon>
    </lineage>
</organism>